<dbReference type="SUPFAM" id="SSF57667">
    <property type="entry name" value="beta-beta-alpha zinc fingers"/>
    <property type="match status" value="1"/>
</dbReference>
<protein>
    <submittedName>
        <fullName evidence="2">Zinc finger, C2H2 type</fullName>
    </submittedName>
</protein>
<reference evidence="2 3" key="1">
    <citation type="submission" date="2013-12" db="EMBL/GenBank/DDBJ databases">
        <title>Draft genome of the parsitic nematode Ancylostoma duodenale.</title>
        <authorList>
            <person name="Mitreva M."/>
        </authorList>
    </citation>
    <scope>NUCLEOTIDE SEQUENCE [LARGE SCALE GENOMIC DNA]</scope>
    <source>
        <strain evidence="2 3">Zhejiang</strain>
    </source>
</reference>
<keyword evidence="3" id="KW-1185">Reference proteome</keyword>
<proteinExistence type="predicted"/>
<gene>
    <name evidence="2" type="ORF">ANCDUO_05816</name>
</gene>
<sequence>MSGISEHNIVEWTANSRFLPMSGVCFDGYSSTSTWNDHEALPVRLPLTLQNSFKKPEVPSKKMQEEPEDLSLPASERNSRTSFWNFVERKKRSGEIVLACSACLLVFADPLLYRMHVGTHALGRSFQCVACGTVCQDRVAFQQHLIASRHG</sequence>
<feature type="domain" description="C2H2-type" evidence="1">
    <location>
        <begin position="100"/>
        <end position="120"/>
    </location>
</feature>
<dbReference type="OrthoDB" id="5576026at2759"/>
<dbReference type="EMBL" id="KN728382">
    <property type="protein sequence ID" value="KIH63879.1"/>
    <property type="molecule type" value="Genomic_DNA"/>
</dbReference>
<dbReference type="PROSITE" id="PS00028">
    <property type="entry name" value="ZINC_FINGER_C2H2_1"/>
    <property type="match status" value="2"/>
</dbReference>
<accession>A0A0C2GXW0</accession>
<dbReference type="SMART" id="SM00355">
    <property type="entry name" value="ZnF_C2H2"/>
    <property type="match status" value="2"/>
</dbReference>
<dbReference type="AlphaFoldDB" id="A0A0C2GXW0"/>
<dbReference type="Proteomes" id="UP000054047">
    <property type="component" value="Unassembled WGS sequence"/>
</dbReference>
<dbReference type="InterPro" id="IPR036236">
    <property type="entry name" value="Znf_C2H2_sf"/>
</dbReference>
<evidence type="ECO:0000313" key="3">
    <source>
        <dbReference type="Proteomes" id="UP000054047"/>
    </source>
</evidence>
<name>A0A0C2GXW0_9BILA</name>
<feature type="domain" description="C2H2-type" evidence="1">
    <location>
        <begin position="128"/>
        <end position="150"/>
    </location>
</feature>
<dbReference type="Pfam" id="PF12874">
    <property type="entry name" value="zf-met"/>
    <property type="match status" value="1"/>
</dbReference>
<dbReference type="InterPro" id="IPR013087">
    <property type="entry name" value="Znf_C2H2_type"/>
</dbReference>
<evidence type="ECO:0000259" key="1">
    <source>
        <dbReference type="PROSITE" id="PS00028"/>
    </source>
</evidence>
<evidence type="ECO:0000313" key="2">
    <source>
        <dbReference type="EMBL" id="KIH63879.1"/>
    </source>
</evidence>
<organism evidence="2 3">
    <name type="scientific">Ancylostoma duodenale</name>
    <dbReference type="NCBI Taxonomy" id="51022"/>
    <lineage>
        <taxon>Eukaryota</taxon>
        <taxon>Metazoa</taxon>
        <taxon>Ecdysozoa</taxon>
        <taxon>Nematoda</taxon>
        <taxon>Chromadorea</taxon>
        <taxon>Rhabditida</taxon>
        <taxon>Rhabditina</taxon>
        <taxon>Rhabditomorpha</taxon>
        <taxon>Strongyloidea</taxon>
        <taxon>Ancylostomatidae</taxon>
        <taxon>Ancylostomatinae</taxon>
        <taxon>Ancylostoma</taxon>
    </lineage>
</organism>